<dbReference type="GO" id="GO:0016747">
    <property type="term" value="F:acyltransferase activity, transferring groups other than amino-acyl groups"/>
    <property type="evidence" value="ECO:0007669"/>
    <property type="project" value="InterPro"/>
</dbReference>
<keyword evidence="2" id="KW-0808">Transferase</keyword>
<evidence type="ECO:0000313" key="2">
    <source>
        <dbReference type="EMBL" id="TSB47737.1"/>
    </source>
</evidence>
<dbReference type="AlphaFoldDB" id="A0A554A217"/>
<dbReference type="EMBL" id="VLXZ01000002">
    <property type="protein sequence ID" value="TSB47737.1"/>
    <property type="molecule type" value="Genomic_DNA"/>
</dbReference>
<sequence length="152" mass="17362">MNIRKATEADIDSLVALRKIQLVDEGISPDKDIDTELYEFFTNKLKDNSLIQLVVEDQDKMIACGAIMIYDFPPSYTNQTGKKAYITNMYTADSYRGKGIASKLLNMLIDETKQQGISKMWLGASQLGRPIYQKFGFKDSDEWMELDLQQDL</sequence>
<dbReference type="PROSITE" id="PS51186">
    <property type="entry name" value="GNAT"/>
    <property type="match status" value="1"/>
</dbReference>
<protein>
    <submittedName>
        <fullName evidence="2">GNAT family N-acetyltransferase</fullName>
    </submittedName>
</protein>
<organism evidence="2 3">
    <name type="scientific">Alkalicoccobacillus porphyridii</name>
    <dbReference type="NCBI Taxonomy" id="2597270"/>
    <lineage>
        <taxon>Bacteria</taxon>
        <taxon>Bacillati</taxon>
        <taxon>Bacillota</taxon>
        <taxon>Bacilli</taxon>
        <taxon>Bacillales</taxon>
        <taxon>Bacillaceae</taxon>
        <taxon>Alkalicoccobacillus</taxon>
    </lineage>
</organism>
<dbReference type="PANTHER" id="PTHR42791">
    <property type="entry name" value="GNAT FAMILY ACETYLTRANSFERASE"/>
    <property type="match status" value="1"/>
</dbReference>
<accession>A0A554A217</accession>
<dbReference type="InterPro" id="IPR000182">
    <property type="entry name" value="GNAT_dom"/>
</dbReference>
<dbReference type="OrthoDB" id="119498at2"/>
<dbReference type="Proteomes" id="UP000318521">
    <property type="component" value="Unassembled WGS sequence"/>
</dbReference>
<proteinExistence type="predicted"/>
<gene>
    <name evidence="2" type="ORF">FN960_04265</name>
</gene>
<dbReference type="InterPro" id="IPR052523">
    <property type="entry name" value="Trichothecene_AcTrans"/>
</dbReference>
<evidence type="ECO:0000313" key="3">
    <source>
        <dbReference type="Proteomes" id="UP000318521"/>
    </source>
</evidence>
<dbReference type="SUPFAM" id="SSF55729">
    <property type="entry name" value="Acyl-CoA N-acyltransferases (Nat)"/>
    <property type="match status" value="1"/>
</dbReference>
<comment type="caution">
    <text evidence="2">The sequence shown here is derived from an EMBL/GenBank/DDBJ whole genome shotgun (WGS) entry which is preliminary data.</text>
</comment>
<keyword evidence="3" id="KW-1185">Reference proteome</keyword>
<dbReference type="RefSeq" id="WP_143847246.1">
    <property type="nucleotide sequence ID" value="NZ_VLXZ01000002.1"/>
</dbReference>
<dbReference type="CDD" id="cd04301">
    <property type="entry name" value="NAT_SF"/>
    <property type="match status" value="1"/>
</dbReference>
<dbReference type="InterPro" id="IPR016181">
    <property type="entry name" value="Acyl_CoA_acyltransferase"/>
</dbReference>
<evidence type="ECO:0000259" key="1">
    <source>
        <dbReference type="PROSITE" id="PS51186"/>
    </source>
</evidence>
<dbReference type="Pfam" id="PF00583">
    <property type="entry name" value="Acetyltransf_1"/>
    <property type="match status" value="1"/>
</dbReference>
<dbReference type="PANTHER" id="PTHR42791:SF1">
    <property type="entry name" value="N-ACETYLTRANSFERASE DOMAIN-CONTAINING PROTEIN"/>
    <property type="match status" value="1"/>
</dbReference>
<feature type="domain" description="N-acetyltransferase" evidence="1">
    <location>
        <begin position="1"/>
        <end position="152"/>
    </location>
</feature>
<dbReference type="Gene3D" id="3.40.630.30">
    <property type="match status" value="1"/>
</dbReference>
<reference evidence="2 3" key="1">
    <citation type="submission" date="2019-07" db="EMBL/GenBank/DDBJ databases">
        <authorList>
            <person name="Park Y.J."/>
            <person name="Jeong S.E."/>
            <person name="Jung H.S."/>
        </authorList>
    </citation>
    <scope>NUCLEOTIDE SEQUENCE [LARGE SCALE GENOMIC DNA]</scope>
    <source>
        <strain evidence="3">P16(2019)</strain>
    </source>
</reference>
<name>A0A554A217_9BACI</name>